<dbReference type="GO" id="GO:0004852">
    <property type="term" value="F:uroporphyrinogen-III synthase activity"/>
    <property type="evidence" value="ECO:0007669"/>
    <property type="project" value="InterPro"/>
</dbReference>
<dbReference type="EMBL" id="PGGK01000003">
    <property type="protein sequence ID" value="TGC10556.1"/>
    <property type="molecule type" value="Genomic_DNA"/>
</dbReference>
<dbReference type="InterPro" id="IPR036108">
    <property type="entry name" value="4pyrrol_syn_uPrphyn_synt_sf"/>
</dbReference>
<dbReference type="SUPFAM" id="SSF69618">
    <property type="entry name" value="HemD-like"/>
    <property type="match status" value="1"/>
</dbReference>
<evidence type="ECO:0000259" key="1">
    <source>
        <dbReference type="Pfam" id="PF02602"/>
    </source>
</evidence>
<dbReference type="AlphaFoldDB" id="A0A4E0R0N4"/>
<dbReference type="Gene3D" id="3.40.50.10090">
    <property type="match status" value="2"/>
</dbReference>
<dbReference type="GO" id="GO:0006780">
    <property type="term" value="P:uroporphyrinogen III biosynthetic process"/>
    <property type="evidence" value="ECO:0007669"/>
    <property type="project" value="InterPro"/>
</dbReference>
<dbReference type="NCBIfam" id="NF004587">
    <property type="entry name" value="PRK05928.2-5"/>
    <property type="match status" value="1"/>
</dbReference>
<dbReference type="CDD" id="cd06578">
    <property type="entry name" value="HemD"/>
    <property type="match status" value="1"/>
</dbReference>
<protein>
    <submittedName>
        <fullName evidence="2">Uroporphyrinogen-III synthase</fullName>
    </submittedName>
</protein>
<organism evidence="2 3">
    <name type="scientific">Methanolobus halotolerans</name>
    <dbReference type="NCBI Taxonomy" id="2052935"/>
    <lineage>
        <taxon>Archaea</taxon>
        <taxon>Methanobacteriati</taxon>
        <taxon>Methanobacteriota</taxon>
        <taxon>Stenosarchaea group</taxon>
        <taxon>Methanomicrobia</taxon>
        <taxon>Methanosarcinales</taxon>
        <taxon>Methanosarcinaceae</taxon>
        <taxon>Methanolobus</taxon>
    </lineage>
</organism>
<dbReference type="PANTHER" id="PTHR40082:SF1">
    <property type="entry name" value="BLR5956 PROTEIN"/>
    <property type="match status" value="1"/>
</dbReference>
<accession>A0A4E0R0N4</accession>
<dbReference type="InterPro" id="IPR039793">
    <property type="entry name" value="UROS/Hem4"/>
</dbReference>
<gene>
    <name evidence="2" type="ORF">CUN85_03425</name>
</gene>
<dbReference type="Pfam" id="PF02602">
    <property type="entry name" value="HEM4"/>
    <property type="match status" value="1"/>
</dbReference>
<reference evidence="2 3" key="1">
    <citation type="submission" date="2017-11" db="EMBL/GenBank/DDBJ databases">
        <title>Isolation and Characterization of Methanogenic Archaea from Saline Meromictic Lake at Siberia.</title>
        <authorList>
            <person name="Shen Y."/>
            <person name="Huang H.-H."/>
            <person name="Lai M.-C."/>
            <person name="Chen S.-C."/>
        </authorList>
    </citation>
    <scope>NUCLEOTIDE SEQUENCE [LARGE SCALE GENOMIC DNA]</scope>
    <source>
        <strain evidence="2 3">SY-01</strain>
    </source>
</reference>
<dbReference type="RefSeq" id="WP_135388936.1">
    <property type="nucleotide sequence ID" value="NZ_PGGK01000003.1"/>
</dbReference>
<sequence length="265" mass="28878">MSELLGKPKIAIMRPKRYVEESRELAESMGFEAIMVPMVEIAEMKDAGFEDFVERILEGKSDYVIFTSANGIDFTLGKIPPESRGKFIAALNSTNVVAIGPTTCKALEKLGIEVMGMPGVYSSEGIVDYLCADVAGKIIDTARSFYGSAHLIEGLRKCGAMVYETNVYTLEKPEGSEQDMLMDATLKGDISVFAFTSSMMVRNFFEHARNCGSEEDAVLALNNSMVAAIGGPTARTLESYGVNVSVIPGKFTFKEVLKKVQEELS</sequence>
<feature type="domain" description="Tetrapyrrole biosynthesis uroporphyrinogen III synthase" evidence="1">
    <location>
        <begin position="23"/>
        <end position="255"/>
    </location>
</feature>
<dbReference type="OrthoDB" id="15395at2157"/>
<dbReference type="PANTHER" id="PTHR40082">
    <property type="entry name" value="BLR5956 PROTEIN"/>
    <property type="match status" value="1"/>
</dbReference>
<proteinExistence type="predicted"/>
<keyword evidence="3" id="KW-1185">Reference proteome</keyword>
<dbReference type="Proteomes" id="UP000297295">
    <property type="component" value="Unassembled WGS sequence"/>
</dbReference>
<dbReference type="InterPro" id="IPR003754">
    <property type="entry name" value="4pyrrol_synth_uPrphyn_synth"/>
</dbReference>
<evidence type="ECO:0000313" key="3">
    <source>
        <dbReference type="Proteomes" id="UP000297295"/>
    </source>
</evidence>
<name>A0A4E0R0N4_9EURY</name>
<comment type="caution">
    <text evidence="2">The sequence shown here is derived from an EMBL/GenBank/DDBJ whole genome shotgun (WGS) entry which is preliminary data.</text>
</comment>
<evidence type="ECO:0000313" key="2">
    <source>
        <dbReference type="EMBL" id="TGC10556.1"/>
    </source>
</evidence>